<dbReference type="InterPro" id="IPR036873">
    <property type="entry name" value="Rhodanese-like_dom_sf"/>
</dbReference>
<evidence type="ECO:0000313" key="3">
    <source>
        <dbReference type="EMBL" id="KAK4309278.1"/>
    </source>
</evidence>
<dbReference type="PANTHER" id="PTHR44086">
    <property type="entry name" value="THIOSULFATE SULFURTRANSFERASE RDL2, MITOCHONDRIAL-RELATED"/>
    <property type="match status" value="1"/>
</dbReference>
<evidence type="ECO:0000313" key="4">
    <source>
        <dbReference type="Proteomes" id="UP001292094"/>
    </source>
</evidence>
<name>A0AAE1PJM2_9EUCA</name>
<evidence type="ECO:0000259" key="2">
    <source>
        <dbReference type="PROSITE" id="PS50206"/>
    </source>
</evidence>
<dbReference type="InterPro" id="IPR001763">
    <property type="entry name" value="Rhodanese-like_dom"/>
</dbReference>
<dbReference type="Gene3D" id="3.40.250.10">
    <property type="entry name" value="Rhodanese-like domain"/>
    <property type="match status" value="1"/>
</dbReference>
<dbReference type="EMBL" id="JAWZYT010001772">
    <property type="protein sequence ID" value="KAK4309278.1"/>
    <property type="molecule type" value="Genomic_DNA"/>
</dbReference>
<accession>A0AAE1PJM2</accession>
<dbReference type="SUPFAM" id="SSF52821">
    <property type="entry name" value="Rhodanese/Cell cycle control phosphatase"/>
    <property type="match status" value="1"/>
</dbReference>
<comment type="caution">
    <text evidence="3">The sequence shown here is derived from an EMBL/GenBank/DDBJ whole genome shotgun (WGS) entry which is preliminary data.</text>
</comment>
<keyword evidence="4" id="KW-1185">Reference proteome</keyword>
<protein>
    <recommendedName>
        <fullName evidence="2">Rhodanese domain-containing protein</fullName>
    </recommendedName>
</protein>
<organism evidence="3 4">
    <name type="scientific">Petrolisthes manimaculis</name>
    <dbReference type="NCBI Taxonomy" id="1843537"/>
    <lineage>
        <taxon>Eukaryota</taxon>
        <taxon>Metazoa</taxon>
        <taxon>Ecdysozoa</taxon>
        <taxon>Arthropoda</taxon>
        <taxon>Crustacea</taxon>
        <taxon>Multicrustacea</taxon>
        <taxon>Malacostraca</taxon>
        <taxon>Eumalacostraca</taxon>
        <taxon>Eucarida</taxon>
        <taxon>Decapoda</taxon>
        <taxon>Pleocyemata</taxon>
        <taxon>Anomura</taxon>
        <taxon>Galatheoidea</taxon>
        <taxon>Porcellanidae</taxon>
        <taxon>Petrolisthes</taxon>
    </lineage>
</organism>
<gene>
    <name evidence="3" type="ORF">Pmani_019090</name>
</gene>
<feature type="compositionally biased region" description="Low complexity" evidence="1">
    <location>
        <begin position="99"/>
        <end position="131"/>
    </location>
</feature>
<proteinExistence type="predicted"/>
<sequence>MASGRRLLEESAGLLYQPRLLQFALGGYGNSKQYTCGVSIQLDTKNFVHITPTQDSSLTMEVLAKSLTSVPRLLTLSCGYCSQQIAQHSSTVHTCINTTNPNTTNDNTTTPHTTTTSTPLHHHTTTTSPLHLHQHQHHHTASVAARRINRRTELDFEELRALQLAGDIALIDVRDTQEIQNYGEIPGSLNIPLCKIKVALQLSEDDWEREFQIEKPDKSDRNLVFYARGPNASSTAVEIAHRLGFNRSRHYIGGWEDYCQQTGVPLKKPQDNGFNGPNFYMNKFDQYFL</sequence>
<dbReference type="PROSITE" id="PS50206">
    <property type="entry name" value="RHODANESE_3"/>
    <property type="match status" value="1"/>
</dbReference>
<evidence type="ECO:0000256" key="1">
    <source>
        <dbReference type="SAM" id="MobiDB-lite"/>
    </source>
</evidence>
<dbReference type="SMART" id="SM00450">
    <property type="entry name" value="RHOD"/>
    <property type="match status" value="1"/>
</dbReference>
<feature type="region of interest" description="Disordered" evidence="1">
    <location>
        <begin position="99"/>
        <end position="143"/>
    </location>
</feature>
<dbReference type="AlphaFoldDB" id="A0AAE1PJM2"/>
<dbReference type="Pfam" id="PF00581">
    <property type="entry name" value="Rhodanese"/>
    <property type="match status" value="1"/>
</dbReference>
<dbReference type="PANTHER" id="PTHR44086:SF10">
    <property type="entry name" value="THIOSULFATE SULFURTRANSFERASE_RHODANESE-LIKE DOMAIN-CONTAINING PROTEIN 3"/>
    <property type="match status" value="1"/>
</dbReference>
<reference evidence="3" key="1">
    <citation type="submission" date="2023-11" db="EMBL/GenBank/DDBJ databases">
        <title>Genome assemblies of two species of porcelain crab, Petrolisthes cinctipes and Petrolisthes manimaculis (Anomura: Porcellanidae).</title>
        <authorList>
            <person name="Angst P."/>
        </authorList>
    </citation>
    <scope>NUCLEOTIDE SEQUENCE</scope>
    <source>
        <strain evidence="3">PB745_02</strain>
        <tissue evidence="3">Gill</tissue>
    </source>
</reference>
<feature type="domain" description="Rhodanese" evidence="2">
    <location>
        <begin position="164"/>
        <end position="267"/>
    </location>
</feature>
<dbReference type="Proteomes" id="UP001292094">
    <property type="component" value="Unassembled WGS sequence"/>
</dbReference>